<gene>
    <name evidence="10" type="ORF">BCS92_16755</name>
    <name evidence="11" type="ORF">FC057_19645</name>
</gene>
<dbReference type="GO" id="GO:0006835">
    <property type="term" value="P:dicarboxylic acid transport"/>
    <property type="evidence" value="ECO:0007669"/>
    <property type="project" value="TreeGrafter"/>
</dbReference>
<dbReference type="GO" id="GO:0005886">
    <property type="term" value="C:plasma membrane"/>
    <property type="evidence" value="ECO:0007669"/>
    <property type="project" value="UniProtKB-SubCell"/>
</dbReference>
<feature type="transmembrane region" description="Helical" evidence="9">
    <location>
        <begin position="12"/>
        <end position="32"/>
    </location>
</feature>
<comment type="subcellular location">
    <subcellularLocation>
        <location evidence="1">Cell membrane</location>
        <topology evidence="1">Multi-pass membrane protein</topology>
    </subcellularLocation>
</comment>
<reference evidence="10" key="2">
    <citation type="submission" date="2016-07" db="EMBL/GenBank/DDBJ databases">
        <authorList>
            <person name="Wan K."/>
            <person name="Booth B."/>
            <person name="Spirohn K."/>
            <person name="Hao T."/>
            <person name="Hu Y."/>
            <person name="Calderwood M."/>
            <person name="Hill D."/>
            <person name="Mohr S."/>
            <person name="Vidal M."/>
            <person name="Celniker S."/>
            <person name="Perrimon N."/>
        </authorList>
    </citation>
    <scope>NUCLEOTIDE SEQUENCE</scope>
    <source>
        <strain evidence="10">10N.222.48.A2</strain>
    </source>
</reference>
<evidence type="ECO:0000256" key="8">
    <source>
        <dbReference type="SAM" id="MobiDB-lite"/>
    </source>
</evidence>
<evidence type="ECO:0000256" key="3">
    <source>
        <dbReference type="ARBA" id="ARBA00022475"/>
    </source>
</evidence>
<evidence type="ECO:0000313" key="11">
    <source>
        <dbReference type="EMBL" id="TKG29346.1"/>
    </source>
</evidence>
<feature type="transmembrane region" description="Helical" evidence="9">
    <location>
        <begin position="192"/>
        <end position="220"/>
    </location>
</feature>
<feature type="transmembrane region" description="Helical" evidence="9">
    <location>
        <begin position="226"/>
        <end position="244"/>
    </location>
</feature>
<evidence type="ECO:0000256" key="6">
    <source>
        <dbReference type="ARBA" id="ARBA00022989"/>
    </source>
</evidence>
<organism evidence="10 12">
    <name type="scientific">Vibrio tasmaniensis</name>
    <dbReference type="NCBI Taxonomy" id="212663"/>
    <lineage>
        <taxon>Bacteria</taxon>
        <taxon>Pseudomonadati</taxon>
        <taxon>Pseudomonadota</taxon>
        <taxon>Gammaproteobacteria</taxon>
        <taxon>Vibrionales</taxon>
        <taxon>Vibrionaceae</taxon>
        <taxon>Vibrio</taxon>
    </lineage>
</organism>
<evidence type="ECO:0000313" key="10">
    <source>
        <dbReference type="EMBL" id="PMP13592.1"/>
    </source>
</evidence>
<evidence type="ECO:0000256" key="1">
    <source>
        <dbReference type="ARBA" id="ARBA00004651"/>
    </source>
</evidence>
<dbReference type="EMBL" id="SYVV01000035">
    <property type="protein sequence ID" value="TKG29346.1"/>
    <property type="molecule type" value="Genomic_DNA"/>
</dbReference>
<dbReference type="InterPro" id="IPR036458">
    <property type="entry name" value="Na:dicarbo_symporter_sf"/>
</dbReference>
<reference evidence="12" key="1">
    <citation type="submission" date="2016-07" db="EMBL/GenBank/DDBJ databases">
        <title>Nontailed viruses are major unrecognized killers of bacteria in the ocean.</title>
        <authorList>
            <person name="Kauffman K."/>
            <person name="Hussain F."/>
            <person name="Yang J."/>
            <person name="Arevalo P."/>
            <person name="Brown J."/>
            <person name="Cutler M."/>
            <person name="Kelly L."/>
            <person name="Polz M.F."/>
        </authorList>
    </citation>
    <scope>NUCLEOTIDE SEQUENCE [LARGE SCALE GENOMIC DNA]</scope>
    <source>
        <strain evidence="12">10N.222.48.A2</strain>
    </source>
</reference>
<comment type="caution">
    <text evidence="10">The sequence shown here is derived from an EMBL/GenBank/DDBJ whole genome shotgun (WGS) entry which is preliminary data.</text>
</comment>
<keyword evidence="7 9" id="KW-0472">Membrane</keyword>
<feature type="transmembrane region" description="Helical" evidence="9">
    <location>
        <begin position="335"/>
        <end position="352"/>
    </location>
</feature>
<evidence type="ECO:0000256" key="4">
    <source>
        <dbReference type="ARBA" id="ARBA00022692"/>
    </source>
</evidence>
<dbReference type="Proteomes" id="UP000308018">
    <property type="component" value="Unassembled WGS sequence"/>
</dbReference>
<dbReference type="RefSeq" id="WP_102249619.1">
    <property type="nucleotide sequence ID" value="NZ_MCYC01000055.1"/>
</dbReference>
<feature type="transmembrane region" description="Helical" evidence="9">
    <location>
        <begin position="52"/>
        <end position="70"/>
    </location>
</feature>
<evidence type="ECO:0000256" key="7">
    <source>
        <dbReference type="ARBA" id="ARBA00023136"/>
    </source>
</evidence>
<sequence>MNTKKPMSLTGRVILGMVVGILTGFAIQSLFADSGFVNNYIVNGLFEVGGQIFVASLKMLVVPLVFVSLVCGTSSLKDLSTLGRMGGKTLALYIGTTAVAITLALTIGNLFQPGAGADLTAASSFKSADAPSLGQVIIDMFPTNPIQAMAEGKTLQVIVFAVLFGIAISAAGKPGERIAAVFSDLNEVIMKLVALLMNLAPYGVFFLMAKLFSGLGLGAIWNLAEYFLVLAGTLLLHGLVTYSAMLKGFTGLSPITFLRKMEDAIMFAFSTASSNATIPVTMETAKNRMGVDNKVASFTVPLGATVNMDGTAIMQGVATAFIAQAYNIDLTMGDYLMVILTATLASVGTAGVPGVGLVMLAMVLNQVGLPLEGIALIMGVDRLLDMIRTAVNITGDSAVTIIVAKSEGSFDEARFNDPAAGEKEEEVKLARQQA</sequence>
<evidence type="ECO:0000313" key="13">
    <source>
        <dbReference type="Proteomes" id="UP000308018"/>
    </source>
</evidence>
<keyword evidence="4 9" id="KW-0812">Transmembrane</keyword>
<dbReference type="EMBL" id="MDBP01000043">
    <property type="protein sequence ID" value="PMP13592.1"/>
    <property type="molecule type" value="Genomic_DNA"/>
</dbReference>
<dbReference type="Gene3D" id="1.10.3860.10">
    <property type="entry name" value="Sodium:dicarboxylate symporter"/>
    <property type="match status" value="1"/>
</dbReference>
<evidence type="ECO:0000313" key="12">
    <source>
        <dbReference type="Proteomes" id="UP000235579"/>
    </source>
</evidence>
<dbReference type="InterPro" id="IPR001991">
    <property type="entry name" value="Na-dicarboxylate_symporter"/>
</dbReference>
<dbReference type="Proteomes" id="UP000235579">
    <property type="component" value="Unassembled WGS sequence"/>
</dbReference>
<dbReference type="AlphaFoldDB" id="A0A2N7NGL0"/>
<dbReference type="PANTHER" id="PTHR42865:SF7">
    <property type="entry name" value="PROTON_GLUTAMATE-ASPARTATE SYMPORTER"/>
    <property type="match status" value="1"/>
</dbReference>
<keyword evidence="5" id="KW-0769">Symport</keyword>
<reference evidence="11 13" key="4">
    <citation type="submission" date="2019-04" db="EMBL/GenBank/DDBJ databases">
        <title>A reverse ecology approach based on a biological definition of microbial populations.</title>
        <authorList>
            <person name="Arevalo P."/>
            <person name="Vaninsberghe D."/>
            <person name="Elsherbini J."/>
            <person name="Gore J."/>
            <person name="Polz M."/>
        </authorList>
    </citation>
    <scope>NUCLEOTIDE SEQUENCE [LARGE SCALE GENOMIC DNA]</scope>
    <source>
        <strain evidence="11 13">10N.222.45.A8</strain>
    </source>
</reference>
<evidence type="ECO:0000256" key="9">
    <source>
        <dbReference type="SAM" id="Phobius"/>
    </source>
</evidence>
<evidence type="ECO:0000256" key="2">
    <source>
        <dbReference type="ARBA" id="ARBA00022448"/>
    </source>
</evidence>
<evidence type="ECO:0000256" key="5">
    <source>
        <dbReference type="ARBA" id="ARBA00022847"/>
    </source>
</evidence>
<proteinExistence type="predicted"/>
<dbReference type="FunFam" id="1.10.3860.10:FF:000001">
    <property type="entry name" value="C4-dicarboxylate transport protein"/>
    <property type="match status" value="1"/>
</dbReference>
<feature type="transmembrane region" description="Helical" evidence="9">
    <location>
        <begin position="90"/>
        <end position="111"/>
    </location>
</feature>
<keyword evidence="6 9" id="KW-1133">Transmembrane helix</keyword>
<feature type="region of interest" description="Disordered" evidence="8">
    <location>
        <begin position="414"/>
        <end position="434"/>
    </location>
</feature>
<accession>A0A2N7NGL0</accession>
<keyword evidence="3" id="KW-1003">Cell membrane</keyword>
<protein>
    <submittedName>
        <fullName evidence="11">Dicarboxylate/amino acid:cation symporter</fullName>
    </submittedName>
    <submittedName>
        <fullName evidence="10">Sodium:dicarboxylate symporter</fullName>
    </submittedName>
</protein>
<dbReference type="Pfam" id="PF00375">
    <property type="entry name" value="SDF"/>
    <property type="match status" value="1"/>
</dbReference>
<feature type="transmembrane region" description="Helical" evidence="9">
    <location>
        <begin position="154"/>
        <end position="171"/>
    </location>
</feature>
<name>A0A2N7NGL0_9VIBR</name>
<dbReference type="PANTHER" id="PTHR42865">
    <property type="entry name" value="PROTON/GLUTAMATE-ASPARTATE SYMPORTER"/>
    <property type="match status" value="1"/>
</dbReference>
<dbReference type="GO" id="GO:0015293">
    <property type="term" value="F:symporter activity"/>
    <property type="evidence" value="ECO:0007669"/>
    <property type="project" value="UniProtKB-KW"/>
</dbReference>
<dbReference type="SUPFAM" id="SSF118215">
    <property type="entry name" value="Proton glutamate symport protein"/>
    <property type="match status" value="1"/>
</dbReference>
<reference evidence="10" key="3">
    <citation type="journal article" date="2018" name="Nature">
        <title>A major lineage of non-tailed dsDNA viruses as unrecognized killers of marine bacteria.</title>
        <authorList>
            <person name="Kauffman K.M."/>
            <person name="Hussain F.A."/>
            <person name="Yang J."/>
            <person name="Arevalo P."/>
            <person name="Brown J.M."/>
            <person name="Chang W.K."/>
            <person name="VanInsberghe D."/>
            <person name="Elsherbini J."/>
            <person name="Sharma R.S."/>
            <person name="Cutler M.B."/>
            <person name="Kelly L."/>
            <person name="Polz M.F."/>
        </authorList>
    </citation>
    <scope>NUCLEOTIDE SEQUENCE</scope>
    <source>
        <strain evidence="10">10N.222.48.A2</strain>
    </source>
</reference>
<dbReference type="PRINTS" id="PR00173">
    <property type="entry name" value="EDTRNSPORT"/>
</dbReference>
<keyword evidence="2" id="KW-0813">Transport</keyword>